<name>A0A418MAK6_9BACT</name>
<dbReference type="PANTHER" id="PTHR38764">
    <property type="entry name" value="ACYL CARRIER PROTEIN PHOSPHODIESTERASE"/>
    <property type="match status" value="1"/>
</dbReference>
<dbReference type="Proteomes" id="UP000283523">
    <property type="component" value="Unassembled WGS sequence"/>
</dbReference>
<evidence type="ECO:0000256" key="1">
    <source>
        <dbReference type="ARBA" id="ARBA00022516"/>
    </source>
</evidence>
<proteinExistence type="predicted"/>
<keyword evidence="2" id="KW-0378">Hydrolase</keyword>
<dbReference type="GO" id="GO:0008770">
    <property type="term" value="F:[acyl-carrier-protein] phosphodiesterase activity"/>
    <property type="evidence" value="ECO:0007669"/>
    <property type="project" value="InterPro"/>
</dbReference>
<evidence type="ECO:0000256" key="2">
    <source>
        <dbReference type="ARBA" id="ARBA00022801"/>
    </source>
</evidence>
<dbReference type="InterPro" id="IPR007431">
    <property type="entry name" value="ACP_PD"/>
</dbReference>
<dbReference type="GO" id="GO:0006633">
    <property type="term" value="P:fatty acid biosynthetic process"/>
    <property type="evidence" value="ECO:0007669"/>
    <property type="project" value="InterPro"/>
</dbReference>
<dbReference type="PIRSF" id="PIRSF011489">
    <property type="entry name" value="DUF479"/>
    <property type="match status" value="1"/>
</dbReference>
<comment type="caution">
    <text evidence="4">The sequence shown here is derived from an EMBL/GenBank/DDBJ whole genome shotgun (WGS) entry which is preliminary data.</text>
</comment>
<protein>
    <submittedName>
        <fullName evidence="4">DUF479 domain-containing protein</fullName>
    </submittedName>
</protein>
<sequence>MNILAHGYLSNRNEELIVGNFIADFVKGDPAHPRHGLLPGEIAGIRLHRAIDTFTDSHPAVADVRELLYPRCHKYAGVAVDVFFDHFLAVRFAELTGEPLHLFVPYFYHVLTRHTRRFPASAARMLEAMIRYDWLTHYQTARGIDRTLNGLSRRTAFPSGLDTVIIDFERHYTTIGRAFDEFWPQLVSHCRQTLMEISLQ</sequence>
<evidence type="ECO:0000313" key="5">
    <source>
        <dbReference type="Proteomes" id="UP000283523"/>
    </source>
</evidence>
<accession>A0A418MAK6</accession>
<keyword evidence="5" id="KW-1185">Reference proteome</keyword>
<dbReference type="AlphaFoldDB" id="A0A418MAK6"/>
<keyword evidence="1" id="KW-0444">Lipid biosynthesis</keyword>
<reference evidence="4 5" key="1">
    <citation type="submission" date="2018-08" db="EMBL/GenBank/DDBJ databases">
        <title>Fibrisoma montanum sp. nov., isolated from Danxia mountain soil.</title>
        <authorList>
            <person name="Huang Y."/>
        </authorList>
    </citation>
    <scope>NUCLEOTIDE SEQUENCE [LARGE SCALE GENOMIC DNA]</scope>
    <source>
        <strain evidence="4 5">HYT19</strain>
    </source>
</reference>
<evidence type="ECO:0000313" key="4">
    <source>
        <dbReference type="EMBL" id="RIV23405.1"/>
    </source>
</evidence>
<gene>
    <name evidence="4" type="ORF">DYU11_10395</name>
</gene>
<dbReference type="OrthoDB" id="8442777at2"/>
<dbReference type="EMBL" id="QXED01000003">
    <property type="protein sequence ID" value="RIV23405.1"/>
    <property type="molecule type" value="Genomic_DNA"/>
</dbReference>
<keyword evidence="3" id="KW-0443">Lipid metabolism</keyword>
<dbReference type="Pfam" id="PF04336">
    <property type="entry name" value="ACP_PD"/>
    <property type="match status" value="1"/>
</dbReference>
<organism evidence="4 5">
    <name type="scientific">Fibrisoma montanum</name>
    <dbReference type="NCBI Taxonomy" id="2305895"/>
    <lineage>
        <taxon>Bacteria</taxon>
        <taxon>Pseudomonadati</taxon>
        <taxon>Bacteroidota</taxon>
        <taxon>Cytophagia</taxon>
        <taxon>Cytophagales</taxon>
        <taxon>Spirosomataceae</taxon>
        <taxon>Fibrisoma</taxon>
    </lineage>
</organism>
<dbReference type="PANTHER" id="PTHR38764:SF1">
    <property type="entry name" value="ACYL CARRIER PROTEIN PHOSPHODIESTERASE"/>
    <property type="match status" value="1"/>
</dbReference>
<evidence type="ECO:0000256" key="3">
    <source>
        <dbReference type="ARBA" id="ARBA00023098"/>
    </source>
</evidence>
<dbReference type="RefSeq" id="WP_119667623.1">
    <property type="nucleotide sequence ID" value="NZ_QXED01000003.1"/>
</dbReference>